<dbReference type="InterPro" id="IPR017853">
    <property type="entry name" value="GH"/>
</dbReference>
<dbReference type="InterPro" id="IPR013785">
    <property type="entry name" value="Aldolase_TIM"/>
</dbReference>
<evidence type="ECO:0008006" key="3">
    <source>
        <dbReference type="Google" id="ProtNLM"/>
    </source>
</evidence>
<proteinExistence type="predicted"/>
<dbReference type="Gene3D" id="3.20.20.70">
    <property type="entry name" value="Aldolase class I"/>
    <property type="match status" value="1"/>
</dbReference>
<dbReference type="AlphaFoldDB" id="A0A1H9IZJ6"/>
<accession>A0A1H9IZJ6</accession>
<dbReference type="EMBL" id="FOGF01000007">
    <property type="protein sequence ID" value="SEQ80221.1"/>
    <property type="molecule type" value="Genomic_DNA"/>
</dbReference>
<dbReference type="STRING" id="137733.SAMN05421767_10739"/>
<evidence type="ECO:0000313" key="2">
    <source>
        <dbReference type="Proteomes" id="UP000198556"/>
    </source>
</evidence>
<organism evidence="1 2">
    <name type="scientific">Granulicatella balaenopterae</name>
    <dbReference type="NCBI Taxonomy" id="137733"/>
    <lineage>
        <taxon>Bacteria</taxon>
        <taxon>Bacillati</taxon>
        <taxon>Bacillota</taxon>
        <taxon>Bacilli</taxon>
        <taxon>Lactobacillales</taxon>
        <taxon>Carnobacteriaceae</taxon>
        <taxon>Granulicatella</taxon>
    </lineage>
</organism>
<dbReference type="Proteomes" id="UP000198556">
    <property type="component" value="Unassembled WGS sequence"/>
</dbReference>
<keyword evidence="2" id="KW-1185">Reference proteome</keyword>
<gene>
    <name evidence="1" type="ORF">SAMN05421767_10739</name>
</gene>
<sequence length="629" mass="73352">MEISNKKISRTFYYDGNEFYTSAINNLKANMAVPIKRCEEFIIKFLDGTEIYASECKLTLVKDTNEKVEVLFESDDIKINVVYDARFDVIAKTVTIQKSAKKINYIIVELIEFQENNQIYYPKKQKDIKEMAGFKGYYVELGQPVYANSLFLGTEFPLSENRVTKQTYTSKYYLGEQTEFPKEIFPAIVGSATDSDKDSLKQAFLSYLKGISQPSYFRKQYNSWYDHMTEINNDGILKSFSTIHKGFANYGVKLDAYVVDDGWTNYQSVWQFNEKFPNELTDIAELVKSFDASLGLWIGPRGGYNGTEVIMSDWLEAHPELKIGSKNSRSNDVNVGDFNYLREMKRKMLEYQTKYDISYWKIDGLLLQPAEDDASGPYGMHTMTKVYEFLVELFIDLRKERGAKDFWLNLTSYVNPSPWFLQWVNSLWIQSSQDVGYVMEQTTDTSKMITYRDSQYYEFLFERDIQLPLSSLYNHDPIYAVSAHTWYLDAPIHSTVAEFKDYLLFISTRGNGFWEFYYSYTMFDEERWQANSEAIKWIEQNYQTLKNSVFFGEKPSNMASIYGFKCLNDDESELIISYRNPSLEAQSIAFEYNVEDIVEIVVGQEAYIKKDKIELPAEKMLIVKIDLSK</sequence>
<name>A0A1H9IZJ6_9LACT</name>
<dbReference type="SUPFAM" id="SSF51445">
    <property type="entry name" value="(Trans)glycosidases"/>
    <property type="match status" value="1"/>
</dbReference>
<dbReference type="RefSeq" id="WP_089746162.1">
    <property type="nucleotide sequence ID" value="NZ_FOGF01000007.1"/>
</dbReference>
<protein>
    <recommendedName>
        <fullName evidence="3">Alpha-N-acetylgalactosaminidase</fullName>
    </recommendedName>
</protein>
<reference evidence="1 2" key="1">
    <citation type="submission" date="2016-10" db="EMBL/GenBank/DDBJ databases">
        <authorList>
            <person name="de Groot N.N."/>
        </authorList>
    </citation>
    <scope>NUCLEOTIDE SEQUENCE [LARGE SCALE GENOMIC DNA]</scope>
    <source>
        <strain evidence="1 2">DSM 15827</strain>
    </source>
</reference>
<dbReference type="OrthoDB" id="3183911at2"/>
<evidence type="ECO:0000313" key="1">
    <source>
        <dbReference type="EMBL" id="SEQ80221.1"/>
    </source>
</evidence>